<dbReference type="EMBL" id="CYHE01000001">
    <property type="protein sequence ID" value="CUA92019.1"/>
    <property type="molecule type" value="Genomic_DNA"/>
</dbReference>
<dbReference type="RefSeq" id="WP_055453994.1">
    <property type="nucleotide sequence ID" value="NZ_CYHE01000001.1"/>
</dbReference>
<keyword evidence="5" id="KW-0430">Lectin</keyword>
<comment type="function">
    <text evidence="6">Has immunoglobulin-binding and hemagglutination properties, and can bind to mannose. Essential for virulence. May be involved in LPS biosynthesis or polysaccharide transport.</text>
</comment>
<dbReference type="OrthoDB" id="7889197at2"/>
<protein>
    <recommendedName>
        <fullName evidence="3">Lectin-like protein BA14k</fullName>
    </recommendedName>
</protein>
<comment type="similarity">
    <text evidence="2">Belongs to the BA14k family.</text>
</comment>
<dbReference type="InterPro" id="IPR012413">
    <property type="entry name" value="BA14K"/>
</dbReference>
<evidence type="ECO:0000256" key="1">
    <source>
        <dbReference type="ARBA" id="ARBA00004167"/>
    </source>
</evidence>
<keyword evidence="7" id="KW-1133">Transmembrane helix</keyword>
<organism evidence="9 10">
    <name type="scientific">Pannonibacter indicus</name>
    <dbReference type="NCBI Taxonomy" id="466044"/>
    <lineage>
        <taxon>Bacteria</taxon>
        <taxon>Pseudomonadati</taxon>
        <taxon>Pseudomonadota</taxon>
        <taxon>Alphaproteobacteria</taxon>
        <taxon>Hyphomicrobiales</taxon>
        <taxon>Stappiaceae</taxon>
        <taxon>Pannonibacter</taxon>
    </lineage>
</organism>
<evidence type="ECO:0000313" key="10">
    <source>
        <dbReference type="Proteomes" id="UP000183900"/>
    </source>
</evidence>
<evidence type="ECO:0000256" key="3">
    <source>
        <dbReference type="ARBA" id="ARBA00020552"/>
    </source>
</evidence>
<dbReference type="AlphaFoldDB" id="A0A0K6HMB4"/>
<feature type="transmembrane region" description="Helical" evidence="7">
    <location>
        <begin position="80"/>
        <end position="99"/>
    </location>
</feature>
<proteinExistence type="inferred from homology"/>
<evidence type="ECO:0000313" key="9">
    <source>
        <dbReference type="EMBL" id="CUA92019.1"/>
    </source>
</evidence>
<sequence length="177" mass="18992">MNTLTKRILTAALSASLLAPLATGAQAGGWGDRHGGWGHGRGFERGYDRGYDRGWEDRNRVERGRDRHEERGRKRNNTDAALAAGVIGLAAGAILLGTMSGSASASMPPPAYYPPAHAPIPAPGPVYGAPVYGAPQASPGYLPWSPAWYDYCSSRYRSFNPRTGTFTTHGGEQRFCQ</sequence>
<keyword evidence="7" id="KW-0472">Membrane</keyword>
<accession>A0A0K6HMB4</accession>
<name>A0A0K6HMB4_9HYPH</name>
<evidence type="ECO:0000256" key="2">
    <source>
        <dbReference type="ARBA" id="ARBA00010270"/>
    </source>
</evidence>
<keyword evidence="8" id="KW-0732">Signal</keyword>
<dbReference type="GO" id="GO:0030246">
    <property type="term" value="F:carbohydrate binding"/>
    <property type="evidence" value="ECO:0007669"/>
    <property type="project" value="UniProtKB-KW"/>
</dbReference>
<dbReference type="Proteomes" id="UP000183900">
    <property type="component" value="Unassembled WGS sequence"/>
</dbReference>
<evidence type="ECO:0000256" key="5">
    <source>
        <dbReference type="ARBA" id="ARBA00022734"/>
    </source>
</evidence>
<dbReference type="GO" id="GO:0016020">
    <property type="term" value="C:membrane"/>
    <property type="evidence" value="ECO:0007669"/>
    <property type="project" value="UniProtKB-SubCell"/>
</dbReference>
<evidence type="ECO:0000256" key="6">
    <source>
        <dbReference type="ARBA" id="ARBA00025321"/>
    </source>
</evidence>
<comment type="subcellular location">
    <subcellularLocation>
        <location evidence="1">Membrane</location>
        <topology evidence="1">Single-pass membrane protein</topology>
    </subcellularLocation>
</comment>
<keyword evidence="7" id="KW-0812">Transmembrane</keyword>
<evidence type="ECO:0000256" key="7">
    <source>
        <dbReference type="SAM" id="Phobius"/>
    </source>
</evidence>
<evidence type="ECO:0000256" key="8">
    <source>
        <dbReference type="SAM" id="SignalP"/>
    </source>
</evidence>
<dbReference type="Pfam" id="PF07886">
    <property type="entry name" value="BA14K"/>
    <property type="match status" value="1"/>
</dbReference>
<reference evidence="10" key="1">
    <citation type="submission" date="2015-08" db="EMBL/GenBank/DDBJ databases">
        <authorList>
            <person name="Varghese N."/>
        </authorList>
    </citation>
    <scope>NUCLEOTIDE SEQUENCE [LARGE SCALE GENOMIC DNA]</scope>
    <source>
        <strain evidence="10">DSM 23407</strain>
    </source>
</reference>
<feature type="signal peptide" evidence="8">
    <location>
        <begin position="1"/>
        <end position="27"/>
    </location>
</feature>
<gene>
    <name evidence="9" type="ORF">Ga0061067_101232</name>
</gene>
<feature type="chain" id="PRO_5005504334" description="Lectin-like protein BA14k" evidence="8">
    <location>
        <begin position="28"/>
        <end position="177"/>
    </location>
</feature>
<keyword evidence="4" id="KW-1003">Cell membrane</keyword>
<keyword evidence="10" id="KW-1185">Reference proteome</keyword>
<evidence type="ECO:0000256" key="4">
    <source>
        <dbReference type="ARBA" id="ARBA00022475"/>
    </source>
</evidence>